<dbReference type="InterPro" id="IPR013761">
    <property type="entry name" value="SAM/pointed_sf"/>
</dbReference>
<comment type="subunit">
    <text evidence="6">Monomer. Binds to RNA.</text>
</comment>
<dbReference type="SMART" id="SM00454">
    <property type="entry name" value="SAM"/>
    <property type="match status" value="1"/>
</dbReference>
<feature type="compositionally biased region" description="Polar residues" evidence="9">
    <location>
        <begin position="316"/>
        <end position="329"/>
    </location>
</feature>
<dbReference type="InterPro" id="IPR001660">
    <property type="entry name" value="SAM"/>
</dbReference>
<evidence type="ECO:0000259" key="10">
    <source>
        <dbReference type="SMART" id="SM00454"/>
    </source>
</evidence>
<protein>
    <recommendedName>
        <fullName evidence="7">RNA-binding protein VTS1</fullName>
    </recommendedName>
</protein>
<dbReference type="STRING" id="215250.A0A316YH39"/>
<evidence type="ECO:0000313" key="12">
    <source>
        <dbReference type="Proteomes" id="UP000245768"/>
    </source>
</evidence>
<feature type="region of interest" description="Disordered" evidence="9">
    <location>
        <begin position="1"/>
        <end position="67"/>
    </location>
</feature>
<evidence type="ECO:0000256" key="6">
    <source>
        <dbReference type="ARBA" id="ARBA00024046"/>
    </source>
</evidence>
<dbReference type="Gene3D" id="1.10.150.50">
    <property type="entry name" value="Transcription Factor, Ets-1"/>
    <property type="match status" value="1"/>
</dbReference>
<feature type="compositionally biased region" description="Low complexity" evidence="9">
    <location>
        <begin position="191"/>
        <end position="201"/>
    </location>
</feature>
<dbReference type="InterPro" id="IPR050897">
    <property type="entry name" value="SMAUG/VTS1_RNA-bind"/>
</dbReference>
<feature type="compositionally biased region" description="Polar residues" evidence="9">
    <location>
        <begin position="202"/>
        <end position="211"/>
    </location>
</feature>
<feature type="compositionally biased region" description="Low complexity" evidence="9">
    <location>
        <begin position="1"/>
        <end position="19"/>
    </location>
</feature>
<dbReference type="PANTHER" id="PTHR12515">
    <property type="entry name" value="STERILE ALPHA MOTIF DOMAIN CONTAINING PROTEIN 4-RELATED"/>
    <property type="match status" value="1"/>
</dbReference>
<name>A0A316YH39_9BASI</name>
<evidence type="ECO:0000256" key="3">
    <source>
        <dbReference type="ARBA" id="ARBA00007325"/>
    </source>
</evidence>
<feature type="domain" description="SAM" evidence="10">
    <location>
        <begin position="611"/>
        <end position="675"/>
    </location>
</feature>
<keyword evidence="12" id="KW-1185">Reference proteome</keyword>
<evidence type="ECO:0000256" key="5">
    <source>
        <dbReference type="ARBA" id="ARBA00022884"/>
    </source>
</evidence>
<feature type="compositionally biased region" description="Polar residues" evidence="9">
    <location>
        <begin position="578"/>
        <end position="600"/>
    </location>
</feature>
<feature type="compositionally biased region" description="Polar residues" evidence="9">
    <location>
        <begin position="20"/>
        <end position="30"/>
    </location>
</feature>
<proteinExistence type="inferred from homology"/>
<feature type="region of interest" description="Disordered" evidence="9">
    <location>
        <begin position="191"/>
        <end position="212"/>
    </location>
</feature>
<feature type="compositionally biased region" description="Gly residues" evidence="9">
    <location>
        <begin position="275"/>
        <end position="287"/>
    </location>
</feature>
<feature type="compositionally biased region" description="Polar residues" evidence="9">
    <location>
        <begin position="428"/>
        <end position="442"/>
    </location>
</feature>
<dbReference type="AlphaFoldDB" id="A0A316YH39"/>
<dbReference type="GO" id="GO:0000289">
    <property type="term" value="P:nuclear-transcribed mRNA poly(A) tail shortening"/>
    <property type="evidence" value="ECO:0007669"/>
    <property type="project" value="TreeGrafter"/>
</dbReference>
<dbReference type="RefSeq" id="XP_025375362.1">
    <property type="nucleotide sequence ID" value="XM_025519721.1"/>
</dbReference>
<comment type="function">
    <text evidence="8">RNA-binding protein involved in post-transcriptional regulation through transcript degradation.</text>
</comment>
<evidence type="ECO:0000256" key="7">
    <source>
        <dbReference type="ARBA" id="ARBA00024136"/>
    </source>
</evidence>
<evidence type="ECO:0000256" key="1">
    <source>
        <dbReference type="ARBA" id="ARBA00004201"/>
    </source>
</evidence>
<dbReference type="GeneID" id="37041637"/>
<comment type="similarity">
    <text evidence="3">Belongs to the VTS1 family.</text>
</comment>
<sequence length="735" mass="75885">MSDFGSLRPPASPGRASSPVGGTNPSSNRYSLGKQSSGGGPGGPVRSPSMGTMPMPNTPGSARGLRPSSELLGMAQQGTPESDAIDKWFEDLQNYEATLEEMAAASLDQNFKEELSAIEQWFRVLSEAERTAALYSLLQESTQVQIRFFITVLQQMARSDPMSALLSPSHPQSGSMAEQMEAKLASLGLKSPSAMKSPASPNNRGYRQSSDAAGFLSPNAAAMYSPGHAEAAATLAAQRAKLKANRISAPGTLAGEHGSRNFSGGSLDQVQERGSGSGSGAGAGSEGAMGRPKSTDGLSAASKSPRPSGPLDDQLSPITSSGNWASMGNTPLMPMFDDGNNSGADANATLEAAAAQLASVGGQGNRNVLLDNDVSKYRRKSPQAPMSGGQMGNQQGNNGGVQGVLSGMYNAATGDHHHHSSPHASPNVAATNASPGPWNSTQNDFLRQAMANTASPNAGQGAFNLAQMSPNSLAGLQSPSGGLGNPMNMQMMNAMAAMGGLGNMSAAQFIQMQQQIIQSQQQIAALAAGGNNLAALYQQQQGFGAPNRGQGMRSGGIFGGSGLSPGSMGANAGRRSPGMTTSRLPSSARTNVSSTSTQGGAQKEANEEDVADINIISDVPTWLRHLRLHKYTPNFEGSNWREMVLMDDAALEAKGVAALGARRKMLKTFEIVREKHGITLPGGGTTAPKDDETKEDDDDGGDGPEVGAGSDTQQESSVAAAKKDDDASSQVATQV</sequence>
<dbReference type="GO" id="GO:0003729">
    <property type="term" value="F:mRNA binding"/>
    <property type="evidence" value="ECO:0007669"/>
    <property type="project" value="InterPro"/>
</dbReference>
<evidence type="ECO:0000256" key="9">
    <source>
        <dbReference type="SAM" id="MobiDB-lite"/>
    </source>
</evidence>
<dbReference type="InterPro" id="IPR037635">
    <property type="entry name" value="VTS1_SAM"/>
</dbReference>
<dbReference type="EMBL" id="KZ819638">
    <property type="protein sequence ID" value="PWN88164.1"/>
    <property type="molecule type" value="Genomic_DNA"/>
</dbReference>
<feature type="region of interest" description="Disordered" evidence="9">
    <location>
        <begin position="379"/>
        <end position="442"/>
    </location>
</feature>
<dbReference type="GO" id="GO:0000932">
    <property type="term" value="C:P-body"/>
    <property type="evidence" value="ECO:0007669"/>
    <property type="project" value="UniProtKB-SubCell"/>
</dbReference>
<feature type="compositionally biased region" description="Acidic residues" evidence="9">
    <location>
        <begin position="693"/>
        <end position="702"/>
    </location>
</feature>
<evidence type="ECO:0000256" key="4">
    <source>
        <dbReference type="ARBA" id="ARBA00022490"/>
    </source>
</evidence>
<evidence type="ECO:0000256" key="2">
    <source>
        <dbReference type="ARBA" id="ARBA00004514"/>
    </source>
</evidence>
<organism evidence="11 12">
    <name type="scientific">Acaromyces ingoldii</name>
    <dbReference type="NCBI Taxonomy" id="215250"/>
    <lineage>
        <taxon>Eukaryota</taxon>
        <taxon>Fungi</taxon>
        <taxon>Dikarya</taxon>
        <taxon>Basidiomycota</taxon>
        <taxon>Ustilaginomycotina</taxon>
        <taxon>Exobasidiomycetes</taxon>
        <taxon>Exobasidiales</taxon>
        <taxon>Cryptobasidiaceae</taxon>
        <taxon>Acaromyces</taxon>
    </lineage>
</organism>
<dbReference type="GO" id="GO:0005829">
    <property type="term" value="C:cytosol"/>
    <property type="evidence" value="ECO:0007669"/>
    <property type="project" value="UniProtKB-SubCell"/>
</dbReference>
<dbReference type="Proteomes" id="UP000245768">
    <property type="component" value="Unassembled WGS sequence"/>
</dbReference>
<feature type="region of interest" description="Disordered" evidence="9">
    <location>
        <begin position="677"/>
        <end position="735"/>
    </location>
</feature>
<keyword evidence="5" id="KW-0694">RNA-binding</keyword>
<dbReference type="CDD" id="cd09556">
    <property type="entry name" value="SAM_VTS1_fungal"/>
    <property type="match status" value="1"/>
</dbReference>
<dbReference type="Pfam" id="PF07647">
    <property type="entry name" value="SAM_2"/>
    <property type="match status" value="1"/>
</dbReference>
<evidence type="ECO:0000256" key="8">
    <source>
        <dbReference type="ARBA" id="ARBA00054767"/>
    </source>
</evidence>
<evidence type="ECO:0000313" key="11">
    <source>
        <dbReference type="EMBL" id="PWN88164.1"/>
    </source>
</evidence>
<dbReference type="OrthoDB" id="2155283at2759"/>
<accession>A0A316YH39</accession>
<dbReference type="InParanoid" id="A0A316YH39"/>
<feature type="region of interest" description="Disordered" evidence="9">
    <location>
        <begin position="250"/>
        <end position="340"/>
    </location>
</feature>
<comment type="subcellular location">
    <subcellularLocation>
        <location evidence="1">Cytoplasm</location>
        <location evidence="1">P-body</location>
    </subcellularLocation>
    <subcellularLocation>
        <location evidence="2">Cytoplasm</location>
        <location evidence="2">Cytosol</location>
    </subcellularLocation>
</comment>
<dbReference type="PANTHER" id="PTHR12515:SF5">
    <property type="entry name" value="PROTEIN SMAUG"/>
    <property type="match status" value="1"/>
</dbReference>
<gene>
    <name evidence="11" type="ORF">FA10DRAFT_254187</name>
</gene>
<dbReference type="InterPro" id="IPR057327">
    <property type="entry name" value="Vts1_dom"/>
</dbReference>
<reference evidence="11 12" key="1">
    <citation type="journal article" date="2018" name="Mol. Biol. Evol.">
        <title>Broad Genomic Sampling Reveals a Smut Pathogenic Ancestry of the Fungal Clade Ustilaginomycotina.</title>
        <authorList>
            <person name="Kijpornyongpan T."/>
            <person name="Mondo S.J."/>
            <person name="Barry K."/>
            <person name="Sandor L."/>
            <person name="Lee J."/>
            <person name="Lipzen A."/>
            <person name="Pangilinan J."/>
            <person name="LaButti K."/>
            <person name="Hainaut M."/>
            <person name="Henrissat B."/>
            <person name="Grigoriev I.V."/>
            <person name="Spatafora J.W."/>
            <person name="Aime M.C."/>
        </authorList>
    </citation>
    <scope>NUCLEOTIDE SEQUENCE [LARGE SCALE GENOMIC DNA]</scope>
    <source>
        <strain evidence="11 12">MCA 4198</strain>
    </source>
</reference>
<feature type="compositionally biased region" description="Polar residues" evidence="9">
    <location>
        <begin position="260"/>
        <end position="269"/>
    </location>
</feature>
<keyword evidence="4" id="KW-0963">Cytoplasm</keyword>
<feature type="region of interest" description="Disordered" evidence="9">
    <location>
        <begin position="561"/>
        <end position="606"/>
    </location>
</feature>
<dbReference type="SUPFAM" id="SSF47769">
    <property type="entry name" value="SAM/Pointed domain"/>
    <property type="match status" value="1"/>
</dbReference>
<dbReference type="Pfam" id="PF25479">
    <property type="entry name" value="Vts1"/>
    <property type="match status" value="1"/>
</dbReference>
<feature type="compositionally biased region" description="Low complexity" evidence="9">
    <location>
        <begin position="705"/>
        <end position="720"/>
    </location>
</feature>